<sequence length="505" mass="54990">MLAAGVLGLAVLGALLSGSPGGAPGSGVSAVPVADHVHVVHRGISAAALPRPLAPLASLVVPRRRVHVLDPRTALNLVTAHETRRRRGSKRPPPYHRGRGPPRGPPRPPRYKGSPSKRKAGPRGKPWTQATRGSSPAPTRVRYSKAPRKKAKSKKHAKKREPQLPAYADGYADDEDLVELQNEAEDPDVEEDRPRKRPAKSSGSAKQQHGSSYPPKGWGPDGGYRVPAPQYPPYGTDEDEPGTGHLDLEERFINQHNQFYRHGYPAESAESAPMATQSKRHRPGLAPVGLYEDEEIEVAEATDDFGDGGLAATTSHNTRQQSYRRPSKTTRYQLQHDGGEADEGSPEEDEYRRPYGGGSSSKGRGKKKQDSRRHQSMYHAKFREHQDDRTLSAANFNYELTGAASETAQSAVDNNNNSQKSNYKNKINYTGNTSNYGTVGGSSNNYGTGTGSSNNYGTSSNGNSYGTSSTSNNHRPAHETGEVGITDVRTVDTNFFRTRKPQYWG</sequence>
<feature type="compositionally biased region" description="Basic residues" evidence="1">
    <location>
        <begin position="142"/>
        <end position="159"/>
    </location>
</feature>
<name>A0A6J1TN57_FRAOC</name>
<gene>
    <name evidence="4" type="primary">LOC113216679</name>
</gene>
<organism evidence="3 4">
    <name type="scientific">Frankliniella occidentalis</name>
    <name type="common">Western flower thrips</name>
    <name type="synonym">Euthrips occidentalis</name>
    <dbReference type="NCBI Taxonomy" id="133901"/>
    <lineage>
        <taxon>Eukaryota</taxon>
        <taxon>Metazoa</taxon>
        <taxon>Ecdysozoa</taxon>
        <taxon>Arthropoda</taxon>
        <taxon>Hexapoda</taxon>
        <taxon>Insecta</taxon>
        <taxon>Pterygota</taxon>
        <taxon>Neoptera</taxon>
        <taxon>Paraneoptera</taxon>
        <taxon>Thysanoptera</taxon>
        <taxon>Terebrantia</taxon>
        <taxon>Thripoidea</taxon>
        <taxon>Thripidae</taxon>
        <taxon>Frankliniella</taxon>
    </lineage>
</organism>
<dbReference type="KEGG" id="foc:113216679"/>
<feature type="compositionally biased region" description="Acidic residues" evidence="1">
    <location>
        <begin position="340"/>
        <end position="349"/>
    </location>
</feature>
<feature type="signal peptide" evidence="2">
    <location>
        <begin position="1"/>
        <end position="18"/>
    </location>
</feature>
<reference evidence="4" key="1">
    <citation type="submission" date="2025-08" db="UniProtKB">
        <authorList>
            <consortium name="RefSeq"/>
        </authorList>
    </citation>
    <scope>IDENTIFICATION</scope>
    <source>
        <tissue evidence="4">Whole organism</tissue>
    </source>
</reference>
<keyword evidence="3" id="KW-1185">Reference proteome</keyword>
<dbReference type="OrthoDB" id="10514239at2759"/>
<feature type="compositionally biased region" description="Low complexity" evidence="1">
    <location>
        <begin position="451"/>
        <end position="473"/>
    </location>
</feature>
<protein>
    <submittedName>
        <fullName evidence="4">Uncharacterized protein LOC113216679</fullName>
    </submittedName>
</protein>
<evidence type="ECO:0000313" key="4">
    <source>
        <dbReference type="RefSeq" id="XP_026292256.1"/>
    </source>
</evidence>
<feature type="compositionally biased region" description="Acidic residues" evidence="1">
    <location>
        <begin position="171"/>
        <end position="191"/>
    </location>
</feature>
<dbReference type="GeneID" id="113216679"/>
<feature type="region of interest" description="Disordered" evidence="1">
    <location>
        <begin position="77"/>
        <end position="376"/>
    </location>
</feature>
<evidence type="ECO:0000256" key="1">
    <source>
        <dbReference type="SAM" id="MobiDB-lite"/>
    </source>
</evidence>
<feature type="region of interest" description="Disordered" evidence="1">
    <location>
        <begin position="407"/>
        <end position="435"/>
    </location>
</feature>
<feature type="compositionally biased region" description="Polar residues" evidence="1">
    <location>
        <begin position="312"/>
        <end position="333"/>
    </location>
</feature>
<feature type="compositionally biased region" description="Polar residues" evidence="1">
    <location>
        <begin position="128"/>
        <end position="137"/>
    </location>
</feature>
<feature type="compositionally biased region" description="Low complexity" evidence="1">
    <location>
        <begin position="414"/>
        <end position="435"/>
    </location>
</feature>
<dbReference type="Proteomes" id="UP000504606">
    <property type="component" value="Unplaced"/>
</dbReference>
<feature type="compositionally biased region" description="Basic residues" evidence="1">
    <location>
        <begin position="363"/>
        <end position="376"/>
    </location>
</feature>
<evidence type="ECO:0000313" key="3">
    <source>
        <dbReference type="Proteomes" id="UP000504606"/>
    </source>
</evidence>
<dbReference type="RefSeq" id="XP_026292256.1">
    <property type="nucleotide sequence ID" value="XM_026436471.2"/>
</dbReference>
<accession>A0A6J1TN57</accession>
<feature type="chain" id="PRO_5026742578" evidence="2">
    <location>
        <begin position="19"/>
        <end position="505"/>
    </location>
</feature>
<feature type="compositionally biased region" description="Acidic residues" evidence="1">
    <location>
        <begin position="291"/>
        <end position="306"/>
    </location>
</feature>
<dbReference type="AlphaFoldDB" id="A0A6J1TN57"/>
<feature type="compositionally biased region" description="Polar residues" evidence="1">
    <location>
        <begin position="201"/>
        <end position="211"/>
    </location>
</feature>
<keyword evidence="2" id="KW-0732">Signal</keyword>
<proteinExistence type="predicted"/>
<feature type="region of interest" description="Disordered" evidence="1">
    <location>
        <begin position="451"/>
        <end position="485"/>
    </location>
</feature>
<feature type="compositionally biased region" description="Basic residues" evidence="1">
    <location>
        <begin position="83"/>
        <end position="100"/>
    </location>
</feature>
<evidence type="ECO:0000256" key="2">
    <source>
        <dbReference type="SAM" id="SignalP"/>
    </source>
</evidence>